<dbReference type="HAMAP" id="MF_00009">
    <property type="entry name" value="Endoribonucl_YbeY"/>
    <property type="match status" value="1"/>
</dbReference>
<keyword evidence="11" id="KW-1185">Reference proteome</keyword>
<dbReference type="AlphaFoldDB" id="A0A1Z4LL02"/>
<dbReference type="OrthoDB" id="9807740at2"/>
<keyword evidence="5 9" id="KW-0479">Metal-binding</keyword>
<sequence>MDKQLSVEVYVQDNFYEYSLNKVVENGHKDVRICTETWEKWFYKWVDMVQSDILPVSACEIALRLTDDSEIQTLNSQYRHQDKPTDVLAFAALEVDSPHVTEMDTEDEPLYLGDIIVSVDTARKQAIQQGHSLKTELAWLASHGFLHLIGWDHPDEESLQRMLRKQVMLLKTLGIDIDIE</sequence>
<dbReference type="GO" id="GO:0008270">
    <property type="term" value="F:zinc ion binding"/>
    <property type="evidence" value="ECO:0007669"/>
    <property type="project" value="UniProtKB-UniRule"/>
</dbReference>
<evidence type="ECO:0000256" key="8">
    <source>
        <dbReference type="ARBA" id="ARBA00022833"/>
    </source>
</evidence>
<keyword evidence="6 9" id="KW-0255">Endonuclease</keyword>
<organism evidence="10 11">
    <name type="scientific">Calothrix parasitica NIES-267</name>
    <dbReference type="NCBI Taxonomy" id="1973488"/>
    <lineage>
        <taxon>Bacteria</taxon>
        <taxon>Bacillati</taxon>
        <taxon>Cyanobacteriota</taxon>
        <taxon>Cyanophyceae</taxon>
        <taxon>Nostocales</taxon>
        <taxon>Calotrichaceae</taxon>
        <taxon>Calothrix</taxon>
    </lineage>
</organism>
<dbReference type="SUPFAM" id="SSF55486">
    <property type="entry name" value="Metalloproteases ('zincins'), catalytic domain"/>
    <property type="match status" value="1"/>
</dbReference>
<evidence type="ECO:0000256" key="5">
    <source>
        <dbReference type="ARBA" id="ARBA00022723"/>
    </source>
</evidence>
<evidence type="ECO:0000313" key="11">
    <source>
        <dbReference type="Proteomes" id="UP000218418"/>
    </source>
</evidence>
<feature type="binding site" evidence="9">
    <location>
        <position position="143"/>
    </location>
    <ligand>
        <name>Zn(2+)</name>
        <dbReference type="ChEBI" id="CHEBI:29105"/>
        <note>catalytic</note>
    </ligand>
</feature>
<protein>
    <recommendedName>
        <fullName evidence="9">Endoribonuclease YbeY</fullName>
        <ecNumber evidence="9">3.1.-.-</ecNumber>
    </recommendedName>
</protein>
<dbReference type="PANTHER" id="PTHR46986">
    <property type="entry name" value="ENDORIBONUCLEASE YBEY, CHLOROPLASTIC"/>
    <property type="match status" value="1"/>
</dbReference>
<keyword evidence="2 9" id="KW-0690">Ribosome biogenesis</keyword>
<evidence type="ECO:0000256" key="4">
    <source>
        <dbReference type="ARBA" id="ARBA00022722"/>
    </source>
</evidence>
<evidence type="ECO:0000256" key="7">
    <source>
        <dbReference type="ARBA" id="ARBA00022801"/>
    </source>
</evidence>
<dbReference type="Proteomes" id="UP000218418">
    <property type="component" value="Chromosome"/>
</dbReference>
<dbReference type="GO" id="GO:0006364">
    <property type="term" value="P:rRNA processing"/>
    <property type="evidence" value="ECO:0007669"/>
    <property type="project" value="UniProtKB-UniRule"/>
</dbReference>
<comment type="cofactor">
    <cofactor evidence="9">
        <name>Zn(2+)</name>
        <dbReference type="ChEBI" id="CHEBI:29105"/>
    </cofactor>
    <text evidence="9">Binds 1 zinc ion.</text>
</comment>
<dbReference type="InterPro" id="IPR002036">
    <property type="entry name" value="YbeY"/>
</dbReference>
<feature type="binding site" evidence="9">
    <location>
        <position position="147"/>
    </location>
    <ligand>
        <name>Zn(2+)</name>
        <dbReference type="ChEBI" id="CHEBI:29105"/>
        <note>catalytic</note>
    </ligand>
</feature>
<keyword evidence="7 9" id="KW-0378">Hydrolase</keyword>
<reference evidence="10 11" key="1">
    <citation type="submission" date="2017-06" db="EMBL/GenBank/DDBJ databases">
        <title>Genome sequencing of cyanobaciteial culture collection at National Institute for Environmental Studies (NIES).</title>
        <authorList>
            <person name="Hirose Y."/>
            <person name="Shimura Y."/>
            <person name="Fujisawa T."/>
            <person name="Nakamura Y."/>
            <person name="Kawachi M."/>
        </authorList>
    </citation>
    <scope>NUCLEOTIDE SEQUENCE [LARGE SCALE GENOMIC DNA]</scope>
    <source>
        <strain evidence="10 11">NIES-267</strain>
    </source>
</reference>
<dbReference type="InterPro" id="IPR023091">
    <property type="entry name" value="MetalPrtase_cat_dom_sf_prd"/>
</dbReference>
<dbReference type="GO" id="GO:0005737">
    <property type="term" value="C:cytoplasm"/>
    <property type="evidence" value="ECO:0007669"/>
    <property type="project" value="UniProtKB-SubCell"/>
</dbReference>
<dbReference type="GO" id="GO:0004222">
    <property type="term" value="F:metalloendopeptidase activity"/>
    <property type="evidence" value="ECO:0007669"/>
    <property type="project" value="InterPro"/>
</dbReference>
<name>A0A1Z4LL02_9CYAN</name>
<evidence type="ECO:0000256" key="9">
    <source>
        <dbReference type="HAMAP-Rule" id="MF_00009"/>
    </source>
</evidence>
<dbReference type="EMBL" id="AP018227">
    <property type="protein sequence ID" value="BAY81917.1"/>
    <property type="molecule type" value="Genomic_DNA"/>
</dbReference>
<evidence type="ECO:0000256" key="1">
    <source>
        <dbReference type="ARBA" id="ARBA00010875"/>
    </source>
</evidence>
<evidence type="ECO:0000313" key="10">
    <source>
        <dbReference type="EMBL" id="BAY81917.1"/>
    </source>
</evidence>
<dbReference type="PROSITE" id="PS01306">
    <property type="entry name" value="UPF0054"/>
    <property type="match status" value="1"/>
</dbReference>
<dbReference type="PANTHER" id="PTHR46986:SF1">
    <property type="entry name" value="ENDORIBONUCLEASE YBEY, CHLOROPLASTIC"/>
    <property type="match status" value="1"/>
</dbReference>
<dbReference type="Gene3D" id="3.40.390.30">
    <property type="entry name" value="Metalloproteases ('zincins'), catalytic domain"/>
    <property type="match status" value="1"/>
</dbReference>
<dbReference type="EC" id="3.1.-.-" evidence="9"/>
<comment type="subcellular location">
    <subcellularLocation>
        <location evidence="9">Cytoplasm</location>
    </subcellularLocation>
</comment>
<evidence type="ECO:0000256" key="2">
    <source>
        <dbReference type="ARBA" id="ARBA00022517"/>
    </source>
</evidence>
<dbReference type="InterPro" id="IPR020549">
    <property type="entry name" value="YbeY_CS"/>
</dbReference>
<feature type="binding site" evidence="9">
    <location>
        <position position="153"/>
    </location>
    <ligand>
        <name>Zn(2+)</name>
        <dbReference type="ChEBI" id="CHEBI:29105"/>
        <note>catalytic</note>
    </ligand>
</feature>
<proteinExistence type="inferred from homology"/>
<keyword evidence="4 9" id="KW-0540">Nuclease</keyword>
<keyword evidence="8 9" id="KW-0862">Zinc</keyword>
<dbReference type="Pfam" id="PF02130">
    <property type="entry name" value="YbeY"/>
    <property type="match status" value="1"/>
</dbReference>
<dbReference type="GO" id="GO:0004521">
    <property type="term" value="F:RNA endonuclease activity"/>
    <property type="evidence" value="ECO:0007669"/>
    <property type="project" value="UniProtKB-UniRule"/>
</dbReference>
<comment type="function">
    <text evidence="9">Single strand-specific metallo-endoribonuclease involved in late-stage 70S ribosome quality control and in maturation of the 3' terminus of the 16S rRNA.</text>
</comment>
<comment type="similarity">
    <text evidence="1 9">Belongs to the endoribonuclease YbeY family.</text>
</comment>
<accession>A0A1Z4LL02</accession>
<keyword evidence="3 9" id="KW-0698">rRNA processing</keyword>
<dbReference type="NCBIfam" id="TIGR00043">
    <property type="entry name" value="rRNA maturation RNase YbeY"/>
    <property type="match status" value="1"/>
</dbReference>
<evidence type="ECO:0000256" key="6">
    <source>
        <dbReference type="ARBA" id="ARBA00022759"/>
    </source>
</evidence>
<keyword evidence="9" id="KW-0963">Cytoplasm</keyword>
<gene>
    <name evidence="9" type="primary">ybeY</name>
    <name evidence="10" type="ORF">NIES267_13950</name>
</gene>
<evidence type="ECO:0000256" key="3">
    <source>
        <dbReference type="ARBA" id="ARBA00022552"/>
    </source>
</evidence>